<dbReference type="SUPFAM" id="SSF48403">
    <property type="entry name" value="Ankyrin repeat"/>
    <property type="match status" value="1"/>
</dbReference>
<evidence type="ECO:0000313" key="5">
    <source>
        <dbReference type="Proteomes" id="UP001152759"/>
    </source>
</evidence>
<feature type="repeat" description="ANK" evidence="3">
    <location>
        <begin position="141"/>
        <end position="173"/>
    </location>
</feature>
<proteinExistence type="predicted"/>
<evidence type="ECO:0000256" key="3">
    <source>
        <dbReference type="PROSITE-ProRule" id="PRU00023"/>
    </source>
</evidence>
<feature type="repeat" description="ANK" evidence="3">
    <location>
        <begin position="108"/>
        <end position="140"/>
    </location>
</feature>
<dbReference type="PANTHER" id="PTHR24171">
    <property type="entry name" value="ANKYRIN REPEAT DOMAIN-CONTAINING PROTEIN 39-RELATED"/>
    <property type="match status" value="1"/>
</dbReference>
<keyword evidence="2 3" id="KW-0040">ANK repeat</keyword>
<keyword evidence="1" id="KW-0677">Repeat</keyword>
<dbReference type="InterPro" id="IPR036770">
    <property type="entry name" value="Ankyrin_rpt-contain_sf"/>
</dbReference>
<dbReference type="EMBL" id="OU963862">
    <property type="protein sequence ID" value="CAH0381081.1"/>
    <property type="molecule type" value="Genomic_DNA"/>
</dbReference>
<keyword evidence="5" id="KW-1185">Reference proteome</keyword>
<dbReference type="Pfam" id="PF12796">
    <property type="entry name" value="Ank_2"/>
    <property type="match status" value="1"/>
</dbReference>
<name>A0A9N9ZZI0_BEMTA</name>
<evidence type="ECO:0000313" key="4">
    <source>
        <dbReference type="EMBL" id="CAH0381081.1"/>
    </source>
</evidence>
<sequence length="312" mass="34925">MLFKNIKKNFESQLPDTQRIVSTSRGSRRQSNVLFNYVVPALGQVNKEAAIDRWELLQAAATGNIELLRSKLSKGSDVDARISVGAHVAGFFGNVFTYSDVPKDLPNSYVTPLHYAILNGHPEVAALLIYRKAQVNAKSNQGYTPLHLAAGTGCKDIAELLIETGANINVTSATGVTPLHLAAEQGHLHLVQLLILEGAKFNEMTEVFDFKEDLSQNYTKTHFIHRWTPLHFAINGNHFDVVKKMLHIGMALGIDFISPLEVAKEDFFRRIIKFFSSLSEPLDPYSFRLLSDLATKKKCSEALTKMMNKYRY</sequence>
<dbReference type="InterPro" id="IPR002110">
    <property type="entry name" value="Ankyrin_rpt"/>
</dbReference>
<evidence type="ECO:0000256" key="2">
    <source>
        <dbReference type="ARBA" id="ARBA00023043"/>
    </source>
</evidence>
<accession>A0A9N9ZZI0</accession>
<dbReference type="PROSITE" id="PS50088">
    <property type="entry name" value="ANK_REPEAT"/>
    <property type="match status" value="3"/>
</dbReference>
<dbReference type="PRINTS" id="PR01415">
    <property type="entry name" value="ANKYRIN"/>
</dbReference>
<dbReference type="SMART" id="SM00248">
    <property type="entry name" value="ANK"/>
    <property type="match status" value="5"/>
</dbReference>
<dbReference type="Proteomes" id="UP001152759">
    <property type="component" value="Chromosome 1"/>
</dbReference>
<dbReference type="PROSITE" id="PS50297">
    <property type="entry name" value="ANK_REP_REGION"/>
    <property type="match status" value="3"/>
</dbReference>
<organism evidence="4 5">
    <name type="scientific">Bemisia tabaci</name>
    <name type="common">Sweetpotato whitefly</name>
    <name type="synonym">Aleurodes tabaci</name>
    <dbReference type="NCBI Taxonomy" id="7038"/>
    <lineage>
        <taxon>Eukaryota</taxon>
        <taxon>Metazoa</taxon>
        <taxon>Ecdysozoa</taxon>
        <taxon>Arthropoda</taxon>
        <taxon>Hexapoda</taxon>
        <taxon>Insecta</taxon>
        <taxon>Pterygota</taxon>
        <taxon>Neoptera</taxon>
        <taxon>Paraneoptera</taxon>
        <taxon>Hemiptera</taxon>
        <taxon>Sternorrhyncha</taxon>
        <taxon>Aleyrodoidea</taxon>
        <taxon>Aleyrodidae</taxon>
        <taxon>Aleyrodinae</taxon>
        <taxon>Bemisia</taxon>
    </lineage>
</organism>
<evidence type="ECO:0008006" key="6">
    <source>
        <dbReference type="Google" id="ProtNLM"/>
    </source>
</evidence>
<reference evidence="4" key="1">
    <citation type="submission" date="2021-12" db="EMBL/GenBank/DDBJ databases">
        <authorList>
            <person name="King R."/>
        </authorList>
    </citation>
    <scope>NUCLEOTIDE SEQUENCE</scope>
</reference>
<protein>
    <recommendedName>
        <fullName evidence="6">Ankyrin repeat domain-containing protein</fullName>
    </recommendedName>
</protein>
<feature type="repeat" description="ANK" evidence="3">
    <location>
        <begin position="174"/>
        <end position="206"/>
    </location>
</feature>
<gene>
    <name evidence="4" type="ORF">BEMITA_LOCUS766</name>
</gene>
<dbReference type="Pfam" id="PF00023">
    <property type="entry name" value="Ank"/>
    <property type="match status" value="1"/>
</dbReference>
<evidence type="ECO:0000256" key="1">
    <source>
        <dbReference type="ARBA" id="ARBA00022737"/>
    </source>
</evidence>
<dbReference type="Gene3D" id="1.25.40.20">
    <property type="entry name" value="Ankyrin repeat-containing domain"/>
    <property type="match status" value="2"/>
</dbReference>
<dbReference type="AlphaFoldDB" id="A0A9N9ZZI0"/>